<accession>A0A0G1GXQ8</accession>
<evidence type="ECO:0000313" key="1">
    <source>
        <dbReference type="EMBL" id="KKT39906.1"/>
    </source>
</evidence>
<protein>
    <submittedName>
        <fullName evidence="1">Uncharacterized protein</fullName>
    </submittedName>
</protein>
<dbReference type="AlphaFoldDB" id="A0A0G1GXQ8"/>
<sequence>MEEPPRQEEMFPEIAKTAKEDIITSRRERHKKISDIEDMRKLGRYVGAAQKEKKELELKNIRKEIMEEK</sequence>
<reference evidence="1 2" key="1">
    <citation type="journal article" date="2015" name="Nature">
        <title>rRNA introns, odd ribosomes, and small enigmatic genomes across a large radiation of phyla.</title>
        <authorList>
            <person name="Brown C.T."/>
            <person name="Hug L.A."/>
            <person name="Thomas B.C."/>
            <person name="Sharon I."/>
            <person name="Castelle C.J."/>
            <person name="Singh A."/>
            <person name="Wilkins M.J."/>
            <person name="Williams K.H."/>
            <person name="Banfield J.F."/>
        </authorList>
    </citation>
    <scope>NUCLEOTIDE SEQUENCE [LARGE SCALE GENOMIC DNA]</scope>
</reference>
<dbReference type="EMBL" id="LCHU01000026">
    <property type="protein sequence ID" value="KKT39906.1"/>
    <property type="molecule type" value="Genomic_DNA"/>
</dbReference>
<gene>
    <name evidence="1" type="ORF">UW30_C0026G0005</name>
</gene>
<evidence type="ECO:0000313" key="2">
    <source>
        <dbReference type="Proteomes" id="UP000034736"/>
    </source>
</evidence>
<dbReference type="Proteomes" id="UP000034736">
    <property type="component" value="Unassembled WGS sequence"/>
</dbReference>
<organism evidence="1 2">
    <name type="scientific">Candidatus Giovannonibacteria bacterium GW2011_GWA2_44_13b</name>
    <dbReference type="NCBI Taxonomy" id="1618647"/>
    <lineage>
        <taxon>Bacteria</taxon>
        <taxon>Candidatus Giovannoniibacteriota</taxon>
    </lineage>
</organism>
<dbReference type="STRING" id="1618647.UW30_C0026G0005"/>
<comment type="caution">
    <text evidence="1">The sequence shown here is derived from an EMBL/GenBank/DDBJ whole genome shotgun (WGS) entry which is preliminary data.</text>
</comment>
<name>A0A0G1GXQ8_9BACT</name>
<proteinExistence type="predicted"/>